<dbReference type="AlphaFoldDB" id="A0A4Q9HUY4"/>
<dbReference type="OrthoDB" id="9937356at2"/>
<dbReference type="RefSeq" id="WP_131123535.1">
    <property type="nucleotide sequence ID" value="NZ_NDXL01000003.1"/>
</dbReference>
<comment type="caution">
    <text evidence="2">The sequence shown here is derived from an EMBL/GenBank/DDBJ whole genome shotgun (WGS) entry which is preliminary data.</text>
</comment>
<feature type="transmembrane region" description="Helical" evidence="1">
    <location>
        <begin position="21"/>
        <end position="40"/>
    </location>
</feature>
<protein>
    <submittedName>
        <fullName evidence="2">Uncharacterized protein</fullName>
    </submittedName>
</protein>
<dbReference type="Proteomes" id="UP000292452">
    <property type="component" value="Unassembled WGS sequence"/>
</dbReference>
<keyword evidence="3" id="KW-1185">Reference proteome</keyword>
<reference evidence="2 3" key="1">
    <citation type="submission" date="2019-02" db="EMBL/GenBank/DDBJ databases">
        <title>Draft Genome Sequence of Streptomyces sp. AM-2504, identified by 16S rRNA comparative analysis as a Streptomyces Kasugaensis strain.</title>
        <authorList>
            <person name="Napolioni V."/>
            <person name="Giuliodori A.M."/>
            <person name="Spurio R."/>
            <person name="Fabbretti A."/>
        </authorList>
    </citation>
    <scope>NUCLEOTIDE SEQUENCE [LARGE SCALE GENOMIC DNA]</scope>
    <source>
        <strain evidence="2 3">AM-2504</strain>
    </source>
</reference>
<evidence type="ECO:0000256" key="1">
    <source>
        <dbReference type="SAM" id="Phobius"/>
    </source>
</evidence>
<evidence type="ECO:0000313" key="3">
    <source>
        <dbReference type="Proteomes" id="UP000292452"/>
    </source>
</evidence>
<feature type="transmembrane region" description="Helical" evidence="1">
    <location>
        <begin position="98"/>
        <end position="116"/>
    </location>
</feature>
<keyword evidence="1" id="KW-1133">Transmembrane helix</keyword>
<dbReference type="EMBL" id="SIXH01000104">
    <property type="protein sequence ID" value="TBO58974.1"/>
    <property type="molecule type" value="Genomic_DNA"/>
</dbReference>
<organism evidence="2 3">
    <name type="scientific">Streptomyces kasugaensis</name>
    <dbReference type="NCBI Taxonomy" id="1946"/>
    <lineage>
        <taxon>Bacteria</taxon>
        <taxon>Bacillati</taxon>
        <taxon>Actinomycetota</taxon>
        <taxon>Actinomycetes</taxon>
        <taxon>Kitasatosporales</taxon>
        <taxon>Streptomycetaceae</taxon>
        <taxon>Streptomyces</taxon>
    </lineage>
</organism>
<sequence>MNAESSLGCSGESTSRWLVRCGIRYVIVFALGWVLVAATFDRPHDPASLDFSVRLPFWESFLRGLSGGWGPLLIEGGQSLVILGFIARHRHQETAGSFRLRAGFLLIFPLWPYVIFTPLTMLLILAGVQVIFAALIMPLGKVSLPDN</sequence>
<accession>A0A4Q9HUY4</accession>
<evidence type="ECO:0000313" key="2">
    <source>
        <dbReference type="EMBL" id="TBO58974.1"/>
    </source>
</evidence>
<gene>
    <name evidence="2" type="ORF">EYS09_14510</name>
</gene>
<keyword evidence="1" id="KW-0472">Membrane</keyword>
<proteinExistence type="predicted"/>
<feature type="transmembrane region" description="Helical" evidence="1">
    <location>
        <begin position="122"/>
        <end position="140"/>
    </location>
</feature>
<keyword evidence="1" id="KW-0812">Transmembrane</keyword>
<feature type="transmembrane region" description="Helical" evidence="1">
    <location>
        <begin position="60"/>
        <end position="86"/>
    </location>
</feature>
<name>A0A4Q9HUY4_STRKA</name>